<reference evidence="1 2" key="1">
    <citation type="submission" date="2021-06" db="EMBL/GenBank/DDBJ databases">
        <authorList>
            <person name="Palmer J.M."/>
        </authorList>
    </citation>
    <scope>NUCLEOTIDE SEQUENCE [LARGE SCALE GENOMIC DNA]</scope>
    <source>
        <strain evidence="1 2">AS_MEX2019</strain>
        <tissue evidence="1">Muscle</tissue>
    </source>
</reference>
<accession>A0ABV0Y426</accession>
<sequence>MAQHPVPVSNSKLNKELKQRVPAVKRLARLAVNPLSSITPGTLGFADCGRLNLCSTEKWLSLLHTQTSARPPRTFSAKATVSNAVTPGQNGPPVFVPVKC</sequence>
<organism evidence="1 2">
    <name type="scientific">Ameca splendens</name>
    <dbReference type="NCBI Taxonomy" id="208324"/>
    <lineage>
        <taxon>Eukaryota</taxon>
        <taxon>Metazoa</taxon>
        <taxon>Chordata</taxon>
        <taxon>Craniata</taxon>
        <taxon>Vertebrata</taxon>
        <taxon>Euteleostomi</taxon>
        <taxon>Actinopterygii</taxon>
        <taxon>Neopterygii</taxon>
        <taxon>Teleostei</taxon>
        <taxon>Neoteleostei</taxon>
        <taxon>Acanthomorphata</taxon>
        <taxon>Ovalentaria</taxon>
        <taxon>Atherinomorphae</taxon>
        <taxon>Cyprinodontiformes</taxon>
        <taxon>Goodeidae</taxon>
        <taxon>Ameca</taxon>
    </lineage>
</organism>
<evidence type="ECO:0000313" key="1">
    <source>
        <dbReference type="EMBL" id="MEQ2288509.1"/>
    </source>
</evidence>
<dbReference type="Proteomes" id="UP001469553">
    <property type="component" value="Unassembled WGS sequence"/>
</dbReference>
<gene>
    <name evidence="1" type="ORF">AMECASPLE_023320</name>
</gene>
<comment type="caution">
    <text evidence="1">The sequence shown here is derived from an EMBL/GenBank/DDBJ whole genome shotgun (WGS) entry which is preliminary data.</text>
</comment>
<name>A0ABV0Y426_9TELE</name>
<keyword evidence="2" id="KW-1185">Reference proteome</keyword>
<protein>
    <submittedName>
        <fullName evidence="1">Uncharacterized protein</fullName>
    </submittedName>
</protein>
<dbReference type="EMBL" id="JAHRIP010020947">
    <property type="protein sequence ID" value="MEQ2288509.1"/>
    <property type="molecule type" value="Genomic_DNA"/>
</dbReference>
<evidence type="ECO:0000313" key="2">
    <source>
        <dbReference type="Proteomes" id="UP001469553"/>
    </source>
</evidence>
<proteinExistence type="predicted"/>